<dbReference type="GO" id="GO:0007602">
    <property type="term" value="P:phototransduction"/>
    <property type="evidence" value="ECO:0007669"/>
    <property type="project" value="UniProtKB-KW"/>
</dbReference>
<organism evidence="18 19">
    <name type="scientific">Allacma fusca</name>
    <dbReference type="NCBI Taxonomy" id="39272"/>
    <lineage>
        <taxon>Eukaryota</taxon>
        <taxon>Metazoa</taxon>
        <taxon>Ecdysozoa</taxon>
        <taxon>Arthropoda</taxon>
        <taxon>Hexapoda</taxon>
        <taxon>Collembola</taxon>
        <taxon>Symphypleona</taxon>
        <taxon>Sminthuridae</taxon>
        <taxon>Allacma</taxon>
    </lineage>
</organism>
<evidence type="ECO:0000256" key="12">
    <source>
        <dbReference type="ARBA" id="ARBA00023170"/>
    </source>
</evidence>
<dbReference type="SUPFAM" id="SSF81321">
    <property type="entry name" value="Family A G protein-coupled receptor-like"/>
    <property type="match status" value="1"/>
</dbReference>
<dbReference type="FunFam" id="1.20.1070.10:FF:000044">
    <property type="entry name" value="Opsin, ultraviolet-sensitive"/>
    <property type="match status" value="1"/>
</dbReference>
<reference evidence="18" key="1">
    <citation type="submission" date="2021-06" db="EMBL/GenBank/DDBJ databases">
        <authorList>
            <person name="Hodson N. C."/>
            <person name="Mongue J. A."/>
            <person name="Jaron S. K."/>
        </authorList>
    </citation>
    <scope>NUCLEOTIDE SEQUENCE</scope>
</reference>
<keyword evidence="4" id="KW-0716">Sensory transduction</keyword>
<keyword evidence="12" id="KW-0675">Receptor</keyword>
<evidence type="ECO:0000256" key="5">
    <source>
        <dbReference type="ARBA" id="ARBA00022692"/>
    </source>
</evidence>
<dbReference type="AlphaFoldDB" id="A0A8J2KUQ1"/>
<evidence type="ECO:0000256" key="13">
    <source>
        <dbReference type="ARBA" id="ARBA00023180"/>
    </source>
</evidence>
<dbReference type="GO" id="GO:0007601">
    <property type="term" value="P:visual perception"/>
    <property type="evidence" value="ECO:0007669"/>
    <property type="project" value="UniProtKB-KW"/>
</dbReference>
<keyword evidence="14" id="KW-0807">Transducer</keyword>
<feature type="domain" description="G-protein coupled receptors family 1 profile" evidence="17">
    <location>
        <begin position="76"/>
        <end position="342"/>
    </location>
</feature>
<evidence type="ECO:0000313" key="19">
    <source>
        <dbReference type="Proteomes" id="UP000708208"/>
    </source>
</evidence>
<evidence type="ECO:0000256" key="14">
    <source>
        <dbReference type="ARBA" id="ARBA00023224"/>
    </source>
</evidence>
<evidence type="ECO:0000313" key="18">
    <source>
        <dbReference type="EMBL" id="CAG7821775.1"/>
    </source>
</evidence>
<dbReference type="InterPro" id="IPR017452">
    <property type="entry name" value="GPCR_Rhodpsn_7TM"/>
</dbReference>
<dbReference type="GO" id="GO:0016020">
    <property type="term" value="C:membrane"/>
    <property type="evidence" value="ECO:0007669"/>
    <property type="project" value="UniProtKB-SubCell"/>
</dbReference>
<keyword evidence="5 16" id="KW-0812">Transmembrane</keyword>
<keyword evidence="7 16" id="KW-1133">Transmembrane helix</keyword>
<keyword evidence="15" id="KW-0844">Vision</keyword>
<keyword evidence="3" id="KW-0600">Photoreceptor protein</keyword>
<sequence length="383" mass="42929">MSLVGNRSYAAALVGRYDAKGQFYYPELGAYQTDGAPAELMEIIHPWWTQFPPANPMINWILAFVYSLLWVVNFVGNGAVIHVFATNRSLRSPSNLLVVNLAIADFCMMLSQGPLYIFNVFYSRWWYWGVLGCEIYGITGGLFGIGAIWTMVAIGYDRYVVITNSISGPRLTNGKSVCMILFIWSYALGVTLPPFLKYWGRFVPEGLLSTCTFDYLTDTLEIKAFVAYIFTMAYVIPLTILTFCYSRIVMAVFAHEKTLREQAKKMNVDSLRTSGDQKEQSMEIKIAKASLTAVFLWIAIWTPYATVVLTGAFGKRELITPVVSQIPSVACKFAACLNPLVFAISHPKFQAALRKRYPWLYCSKKSSSDDASEVQSNAVTIKS</sequence>
<evidence type="ECO:0000256" key="1">
    <source>
        <dbReference type="ARBA" id="ARBA00004141"/>
    </source>
</evidence>
<evidence type="ECO:0000256" key="2">
    <source>
        <dbReference type="ARBA" id="ARBA00010663"/>
    </source>
</evidence>
<evidence type="ECO:0000256" key="9">
    <source>
        <dbReference type="ARBA" id="ARBA00023040"/>
    </source>
</evidence>
<dbReference type="GO" id="GO:0004930">
    <property type="term" value="F:G protein-coupled receptor activity"/>
    <property type="evidence" value="ECO:0007669"/>
    <property type="project" value="UniProtKB-KW"/>
</dbReference>
<dbReference type="PANTHER" id="PTHR24240">
    <property type="entry name" value="OPSIN"/>
    <property type="match status" value="1"/>
</dbReference>
<evidence type="ECO:0000256" key="10">
    <source>
        <dbReference type="ARBA" id="ARBA00023136"/>
    </source>
</evidence>
<keyword evidence="8" id="KW-0157">Chromophore</keyword>
<name>A0A8J2KUQ1_9HEXA</name>
<evidence type="ECO:0000259" key="17">
    <source>
        <dbReference type="PROSITE" id="PS50262"/>
    </source>
</evidence>
<keyword evidence="19" id="KW-1185">Reference proteome</keyword>
<dbReference type="PROSITE" id="PS00237">
    <property type="entry name" value="G_PROTEIN_RECEP_F1_1"/>
    <property type="match status" value="1"/>
</dbReference>
<dbReference type="OrthoDB" id="2105199at2759"/>
<keyword evidence="10 16" id="KW-0472">Membrane</keyword>
<keyword evidence="13" id="KW-0325">Glycoprotein</keyword>
<keyword evidence="11" id="KW-1015">Disulfide bond</keyword>
<feature type="transmembrane region" description="Helical" evidence="16">
    <location>
        <begin position="97"/>
        <end position="119"/>
    </location>
</feature>
<dbReference type="InterPro" id="IPR000276">
    <property type="entry name" value="GPCR_Rhodpsn"/>
</dbReference>
<keyword evidence="6" id="KW-0681">Retinal protein</keyword>
<gene>
    <name evidence="18" type="ORF">AFUS01_LOCUS32089</name>
</gene>
<feature type="transmembrane region" description="Helical" evidence="16">
    <location>
        <begin position="125"/>
        <end position="156"/>
    </location>
</feature>
<protein>
    <recommendedName>
        <fullName evidence="17">G-protein coupled receptors family 1 profile domain-containing protein</fullName>
    </recommendedName>
</protein>
<dbReference type="Pfam" id="PF00001">
    <property type="entry name" value="7tm_1"/>
    <property type="match status" value="1"/>
</dbReference>
<evidence type="ECO:0000256" key="7">
    <source>
        <dbReference type="ARBA" id="ARBA00022989"/>
    </source>
</evidence>
<feature type="transmembrane region" description="Helical" evidence="16">
    <location>
        <begin position="177"/>
        <end position="196"/>
    </location>
</feature>
<evidence type="ECO:0000256" key="15">
    <source>
        <dbReference type="ARBA" id="ARBA00023305"/>
    </source>
</evidence>
<dbReference type="CDD" id="cd15079">
    <property type="entry name" value="7tmA_photoreceptors_insect"/>
    <property type="match status" value="1"/>
</dbReference>
<feature type="transmembrane region" description="Helical" evidence="16">
    <location>
        <begin position="326"/>
        <end position="345"/>
    </location>
</feature>
<comment type="subcellular location">
    <subcellularLocation>
        <location evidence="1">Membrane</location>
        <topology evidence="1">Multi-pass membrane protein</topology>
    </subcellularLocation>
</comment>
<comment type="caution">
    <text evidence="18">The sequence shown here is derived from an EMBL/GenBank/DDBJ whole genome shotgun (WGS) entry which is preliminary data.</text>
</comment>
<keyword evidence="9" id="KW-0297">G-protein coupled receptor</keyword>
<evidence type="ECO:0000256" key="8">
    <source>
        <dbReference type="ARBA" id="ARBA00022991"/>
    </source>
</evidence>
<dbReference type="EMBL" id="CAJVCH010520677">
    <property type="protein sequence ID" value="CAG7821775.1"/>
    <property type="molecule type" value="Genomic_DNA"/>
</dbReference>
<comment type="similarity">
    <text evidence="2">Belongs to the G-protein coupled receptor 1 family.</text>
</comment>
<feature type="transmembrane region" description="Helical" evidence="16">
    <location>
        <begin position="291"/>
        <end position="314"/>
    </location>
</feature>
<dbReference type="Proteomes" id="UP000708208">
    <property type="component" value="Unassembled WGS sequence"/>
</dbReference>
<evidence type="ECO:0000256" key="4">
    <source>
        <dbReference type="ARBA" id="ARBA00022606"/>
    </source>
</evidence>
<dbReference type="GO" id="GO:0009881">
    <property type="term" value="F:photoreceptor activity"/>
    <property type="evidence" value="ECO:0007669"/>
    <property type="project" value="UniProtKB-KW"/>
</dbReference>
<dbReference type="InterPro" id="IPR050125">
    <property type="entry name" value="GPCR_opsins"/>
</dbReference>
<evidence type="ECO:0000256" key="6">
    <source>
        <dbReference type="ARBA" id="ARBA00022925"/>
    </source>
</evidence>
<proteinExistence type="inferred from homology"/>
<evidence type="ECO:0000256" key="16">
    <source>
        <dbReference type="SAM" id="Phobius"/>
    </source>
</evidence>
<accession>A0A8J2KUQ1</accession>
<evidence type="ECO:0000256" key="3">
    <source>
        <dbReference type="ARBA" id="ARBA00022543"/>
    </source>
</evidence>
<dbReference type="PROSITE" id="PS50262">
    <property type="entry name" value="G_PROTEIN_RECEP_F1_2"/>
    <property type="match status" value="1"/>
</dbReference>
<evidence type="ECO:0000256" key="11">
    <source>
        <dbReference type="ARBA" id="ARBA00023157"/>
    </source>
</evidence>
<feature type="transmembrane region" description="Helical" evidence="16">
    <location>
        <begin position="225"/>
        <end position="254"/>
    </location>
</feature>
<feature type="transmembrane region" description="Helical" evidence="16">
    <location>
        <begin position="57"/>
        <end position="85"/>
    </location>
</feature>